<dbReference type="PANTHER" id="PTHR21485:SF3">
    <property type="entry name" value="N-ACYLNEURAMINATE CYTIDYLYLTRANSFERASE"/>
    <property type="match status" value="1"/>
</dbReference>
<evidence type="ECO:0000256" key="1">
    <source>
        <dbReference type="ARBA" id="ARBA00001946"/>
    </source>
</evidence>
<dbReference type="Proteomes" id="UP000176944">
    <property type="component" value="Chromosome"/>
</dbReference>
<keyword evidence="5 8" id="KW-0378">Hydrolase</keyword>
<keyword evidence="6 7" id="KW-0460">Magnesium</keyword>
<dbReference type="AlphaFoldDB" id="A0A1D9GAD0"/>
<evidence type="ECO:0000256" key="3">
    <source>
        <dbReference type="ARBA" id="ARBA00011881"/>
    </source>
</evidence>
<gene>
    <name evidence="8" type="ORF">BJP36_34865</name>
</gene>
<dbReference type="GO" id="GO:0016788">
    <property type="term" value="F:hydrolase activity, acting on ester bonds"/>
    <property type="evidence" value="ECO:0007669"/>
    <property type="project" value="InterPro"/>
</dbReference>
<dbReference type="Pfam" id="PF00702">
    <property type="entry name" value="Hydrolase"/>
    <property type="match status" value="1"/>
</dbReference>
<dbReference type="SFLD" id="SFLDS00003">
    <property type="entry name" value="Haloacid_Dehalogenase"/>
    <property type="match status" value="1"/>
</dbReference>
<accession>A0A1D9GAD0</accession>
<evidence type="ECO:0000313" key="8">
    <source>
        <dbReference type="EMBL" id="AOY84340.1"/>
    </source>
</evidence>
<organism evidence="8 9">
    <name type="scientific">Moorena producens (strain JHB)</name>
    <dbReference type="NCBI Taxonomy" id="1454205"/>
    <lineage>
        <taxon>Bacteria</taxon>
        <taxon>Bacillati</taxon>
        <taxon>Cyanobacteriota</taxon>
        <taxon>Cyanophyceae</taxon>
        <taxon>Coleofasciculales</taxon>
        <taxon>Coleofasciculaceae</taxon>
        <taxon>Moorena</taxon>
    </lineage>
</organism>
<dbReference type="FunFam" id="3.40.50.1000:FF:000029">
    <property type="entry name" value="3-deoxy-D-manno-octulosonate 8-phosphate phosphatase KdsC"/>
    <property type="match status" value="1"/>
</dbReference>
<dbReference type="GO" id="GO:0008781">
    <property type="term" value="F:N-acylneuraminate cytidylyltransferase activity"/>
    <property type="evidence" value="ECO:0007669"/>
    <property type="project" value="TreeGrafter"/>
</dbReference>
<protein>
    <submittedName>
        <fullName evidence="8">HAD-IIIA family hydrolase</fullName>
    </submittedName>
</protein>
<comment type="similarity">
    <text evidence="2">Belongs to the KdsC family.</text>
</comment>
<sequence length="168" mass="18332">MNKIPEAELQARLSQVKLLALDVDGVMTDGGLYYTESGEELRKFNVKDGMGIKLLQQTGIEVAVITNSSCRATRHRVQKLGIKYSFFAVEDKLAVLKELCEQLSLSLAQVAYVGDDIIDLPVLEAVGCPLTVADAMPENRDCAVYVTRLAGGQGGVREICELLMKVQV</sequence>
<dbReference type="SFLD" id="SFLDG01136">
    <property type="entry name" value="C1.6:_Phosphoserine_Phosphatas"/>
    <property type="match status" value="1"/>
</dbReference>
<dbReference type="InterPro" id="IPR010023">
    <property type="entry name" value="KdsC_fam"/>
</dbReference>
<dbReference type="InterPro" id="IPR006549">
    <property type="entry name" value="HAD-SF_hydro_IIIA"/>
</dbReference>
<dbReference type="InterPro" id="IPR036412">
    <property type="entry name" value="HAD-like_sf"/>
</dbReference>
<dbReference type="EMBL" id="CP017708">
    <property type="protein sequence ID" value="AOY84340.1"/>
    <property type="molecule type" value="Genomic_DNA"/>
</dbReference>
<evidence type="ECO:0000313" key="9">
    <source>
        <dbReference type="Proteomes" id="UP000176944"/>
    </source>
</evidence>
<name>A0A1D9GAD0_MOOP1</name>
<dbReference type="PANTHER" id="PTHR21485">
    <property type="entry name" value="HAD SUPERFAMILY MEMBERS CMAS AND KDSC"/>
    <property type="match status" value="1"/>
</dbReference>
<dbReference type="SFLD" id="SFLDG01138">
    <property type="entry name" value="C1.6.2:_Deoxy-d-mannose-octulo"/>
    <property type="match status" value="1"/>
</dbReference>
<comment type="subunit">
    <text evidence="3">Homotetramer.</text>
</comment>
<keyword evidence="4 7" id="KW-0479">Metal-binding</keyword>
<feature type="binding site" evidence="7">
    <location>
        <position position="115"/>
    </location>
    <ligand>
        <name>Mg(2+)</name>
        <dbReference type="ChEBI" id="CHEBI:18420"/>
    </ligand>
</feature>
<dbReference type="InterPro" id="IPR023214">
    <property type="entry name" value="HAD_sf"/>
</dbReference>
<dbReference type="NCBIfam" id="TIGR01662">
    <property type="entry name" value="HAD-SF-IIIA"/>
    <property type="match status" value="1"/>
</dbReference>
<evidence type="ECO:0000256" key="2">
    <source>
        <dbReference type="ARBA" id="ARBA00005893"/>
    </source>
</evidence>
<comment type="cofactor">
    <cofactor evidence="1 7">
        <name>Mg(2+)</name>
        <dbReference type="ChEBI" id="CHEBI:18420"/>
    </cofactor>
</comment>
<evidence type="ECO:0000256" key="7">
    <source>
        <dbReference type="PIRSR" id="PIRSR006118-2"/>
    </source>
</evidence>
<dbReference type="NCBIfam" id="TIGR01670">
    <property type="entry name" value="KdsC-phosphatas"/>
    <property type="match status" value="1"/>
</dbReference>
<evidence type="ECO:0000256" key="6">
    <source>
        <dbReference type="ARBA" id="ARBA00022842"/>
    </source>
</evidence>
<reference evidence="9" key="1">
    <citation type="submission" date="2016-10" db="EMBL/GenBank/DDBJ databases">
        <title>Comparative genomics uncovers the prolific and rare metabolic potential of the cyanobacterial genus Moorea.</title>
        <authorList>
            <person name="Leao T."/>
            <person name="Castelao G."/>
            <person name="Korobeynikov A."/>
            <person name="Monroe E.A."/>
            <person name="Podell S."/>
            <person name="Glukhov E."/>
            <person name="Allen E."/>
            <person name="Gerwick W.H."/>
            <person name="Gerwick L."/>
        </authorList>
    </citation>
    <scope>NUCLEOTIDE SEQUENCE [LARGE SCALE GENOMIC DNA]</scope>
    <source>
        <strain evidence="9">JHB</strain>
    </source>
</reference>
<dbReference type="PIRSF" id="PIRSF006118">
    <property type="entry name" value="KDO8-P_Ptase"/>
    <property type="match status" value="1"/>
</dbReference>
<feature type="binding site" evidence="7">
    <location>
        <position position="24"/>
    </location>
    <ligand>
        <name>substrate</name>
    </ligand>
</feature>
<dbReference type="InterPro" id="IPR050793">
    <property type="entry name" value="CMP-NeuNAc_synthase"/>
</dbReference>
<evidence type="ECO:0000256" key="5">
    <source>
        <dbReference type="ARBA" id="ARBA00022801"/>
    </source>
</evidence>
<feature type="binding site" evidence="7">
    <location>
        <position position="22"/>
    </location>
    <ligand>
        <name>Mg(2+)</name>
        <dbReference type="ChEBI" id="CHEBI:18420"/>
    </ligand>
</feature>
<dbReference type="Gene3D" id="3.40.50.1000">
    <property type="entry name" value="HAD superfamily/HAD-like"/>
    <property type="match status" value="1"/>
</dbReference>
<dbReference type="SUPFAM" id="SSF56784">
    <property type="entry name" value="HAD-like"/>
    <property type="match status" value="1"/>
</dbReference>
<evidence type="ECO:0000256" key="4">
    <source>
        <dbReference type="ARBA" id="ARBA00022723"/>
    </source>
</evidence>
<dbReference type="CDD" id="cd01630">
    <property type="entry name" value="HAD_KDO-like"/>
    <property type="match status" value="1"/>
</dbReference>
<proteinExistence type="inferred from homology"/>
<dbReference type="GO" id="GO:0046872">
    <property type="term" value="F:metal ion binding"/>
    <property type="evidence" value="ECO:0007669"/>
    <property type="project" value="UniProtKB-KW"/>
</dbReference>